<feature type="transmembrane region" description="Helical" evidence="1">
    <location>
        <begin position="160"/>
        <end position="182"/>
    </location>
</feature>
<keyword evidence="1" id="KW-1133">Transmembrane helix</keyword>
<feature type="transmembrane region" description="Helical" evidence="1">
    <location>
        <begin position="37"/>
        <end position="59"/>
    </location>
</feature>
<evidence type="ECO:0000313" key="2">
    <source>
        <dbReference type="EMBL" id="MDY7232295.1"/>
    </source>
</evidence>
<dbReference type="PANTHER" id="PTHR42709">
    <property type="entry name" value="ALKALINE PHOSPHATASE LIKE PROTEIN"/>
    <property type="match status" value="1"/>
</dbReference>
<proteinExistence type="predicted"/>
<dbReference type="EMBL" id="JAXIVS010000019">
    <property type="protein sequence ID" value="MDY7232295.1"/>
    <property type="molecule type" value="Genomic_DNA"/>
</dbReference>
<keyword evidence="3" id="KW-1185">Reference proteome</keyword>
<comment type="caution">
    <text evidence="2">The sequence shown here is derived from an EMBL/GenBank/DDBJ whole genome shotgun (WGS) entry which is preliminary data.</text>
</comment>
<organism evidence="2 3">
    <name type="scientific">Hyalangium rubrum</name>
    <dbReference type="NCBI Taxonomy" id="3103134"/>
    <lineage>
        <taxon>Bacteria</taxon>
        <taxon>Pseudomonadati</taxon>
        <taxon>Myxococcota</taxon>
        <taxon>Myxococcia</taxon>
        <taxon>Myxococcales</taxon>
        <taxon>Cystobacterineae</taxon>
        <taxon>Archangiaceae</taxon>
        <taxon>Hyalangium</taxon>
    </lineage>
</organism>
<dbReference type="InterPro" id="IPR051311">
    <property type="entry name" value="DedA_domain"/>
</dbReference>
<keyword evidence="1" id="KW-0812">Transmembrane</keyword>
<gene>
    <name evidence="2" type="ORF">SYV04_38255</name>
</gene>
<sequence>MSDMSPAPAAATAKPVKLSWYRRLYLRVEALASTKHAVAAMLVVAFVDGSFFPVPPFALLVPMVLAQPQKWVRYAVLGTVASLFGGFFGYWLGTLINAGAVSFLEIDLNMRVQRFGIDSTLGELLGQNFWALALLCSVLPTPFKVVAIGSGMVAVPLDRFLLAAVIGRTVRFFLVAGVMRFAGPTARKWLRV</sequence>
<dbReference type="Proteomes" id="UP001291309">
    <property type="component" value="Unassembled WGS sequence"/>
</dbReference>
<evidence type="ECO:0000256" key="1">
    <source>
        <dbReference type="SAM" id="Phobius"/>
    </source>
</evidence>
<feature type="transmembrane region" description="Helical" evidence="1">
    <location>
        <begin position="71"/>
        <end position="92"/>
    </location>
</feature>
<evidence type="ECO:0000313" key="3">
    <source>
        <dbReference type="Proteomes" id="UP001291309"/>
    </source>
</evidence>
<feature type="transmembrane region" description="Helical" evidence="1">
    <location>
        <begin position="129"/>
        <end position="148"/>
    </location>
</feature>
<protein>
    <submittedName>
        <fullName evidence="2">DedA family protein</fullName>
    </submittedName>
</protein>
<accession>A0ABU5HFP6</accession>
<dbReference type="PANTHER" id="PTHR42709:SF11">
    <property type="entry name" value="DEDA FAMILY PROTEIN"/>
    <property type="match status" value="1"/>
</dbReference>
<name>A0ABU5HFP6_9BACT</name>
<dbReference type="RefSeq" id="WP_321551007.1">
    <property type="nucleotide sequence ID" value="NZ_JAXIVS010000019.1"/>
</dbReference>
<reference evidence="2 3" key="1">
    <citation type="submission" date="2023-12" db="EMBL/GenBank/DDBJ databases">
        <title>the genome sequence of Hyalangium sp. s54d21.</title>
        <authorList>
            <person name="Zhang X."/>
        </authorList>
    </citation>
    <scope>NUCLEOTIDE SEQUENCE [LARGE SCALE GENOMIC DNA]</scope>
    <source>
        <strain evidence="3">s54d21</strain>
    </source>
</reference>
<keyword evidence="1" id="KW-0472">Membrane</keyword>